<dbReference type="GO" id="GO:0000155">
    <property type="term" value="F:phosphorelay sensor kinase activity"/>
    <property type="evidence" value="ECO:0007669"/>
    <property type="project" value="InterPro"/>
</dbReference>
<dbReference type="FunFam" id="3.30.450.20:FF:000099">
    <property type="entry name" value="Sensory box sensor histidine kinase"/>
    <property type="match status" value="1"/>
</dbReference>
<protein>
    <recommendedName>
        <fullName evidence="2">histidine kinase</fullName>
        <ecNumber evidence="2">2.7.13.3</ecNumber>
    </recommendedName>
</protein>
<accession>A0A1T5AX47</accession>
<dbReference type="EMBL" id="FUYR01000001">
    <property type="protein sequence ID" value="SKB39611.1"/>
    <property type="molecule type" value="Genomic_DNA"/>
</dbReference>
<dbReference type="InterPro" id="IPR004358">
    <property type="entry name" value="Sig_transdc_His_kin-like_C"/>
</dbReference>
<dbReference type="Gene3D" id="3.30.565.10">
    <property type="entry name" value="Histidine kinase-like ATPase, C-terminal domain"/>
    <property type="match status" value="1"/>
</dbReference>
<dbReference type="Gene3D" id="1.10.287.130">
    <property type="match status" value="1"/>
</dbReference>
<sequence length="603" mass="68647">MLAIIKNLPGNYLILLPNTPHYTIAEVSAAYNVATYSRREDLIGVSVFEAFPDDPNDPAADGVLNLSNSFAEVLETKRNHEMPVQRYPVPAAGRDSFIEKFWVPVNTPVIVNDQVLYIIHSVTDVTQSKQLKSREEYFKALADESPFMIWRSAGPSCIYVNRAWIETTGISFENSLGSGYFNAFHPEDAALQKSLLKQAVNNNESYESTFRILDHKGDIRWVFMRASPSQVHGATVEYIGSMIDVTTQELAAQRIRESEKQFRQLADSIIQMIWVTDAEGMHEYYNQRWYDFTGTTHEETEGEGWNHVFHPDDRERAWKVWRHSLQTGTPYEIEYRLRKYTGEYIWVLGRAAPYFDNDGNIIKWFGTCTDINEQKILQQQKDEFINIASHELKTPLTGLSANIQFMEKMLHKRQDPDPLFVKLVGASYTNVRKLNKLVDELLNANSIGTGELAVKKDWFELIGLISEAIAYLNTGEIAIRQTGLKAIDVHADAGKIEQVVVNYVNNALKYASESEFIEINVSESDKDVKVSVIDRGKGIAEEKLKYLFDRYYQVESKSERYSGMGLGLYICASIINNHGGKIGVESTLSKGSTFWFTIPKDER</sequence>
<reference evidence="10" key="1">
    <citation type="submission" date="2017-02" db="EMBL/GenBank/DDBJ databases">
        <authorList>
            <person name="Varghese N."/>
            <person name="Submissions S."/>
        </authorList>
    </citation>
    <scope>NUCLEOTIDE SEQUENCE [LARGE SCALE GENOMIC DNA]</scope>
    <source>
        <strain evidence="10">DSM 22385</strain>
    </source>
</reference>
<evidence type="ECO:0000259" key="8">
    <source>
        <dbReference type="PROSITE" id="PS50113"/>
    </source>
</evidence>
<dbReference type="InterPro" id="IPR013655">
    <property type="entry name" value="PAS_fold_3"/>
</dbReference>
<dbReference type="SMART" id="SM00387">
    <property type="entry name" value="HATPase_c"/>
    <property type="match status" value="1"/>
</dbReference>
<name>A0A1T5AX47_9SPHI</name>
<dbReference type="InterPro" id="IPR036097">
    <property type="entry name" value="HisK_dim/P_sf"/>
</dbReference>
<dbReference type="InterPro" id="IPR001610">
    <property type="entry name" value="PAC"/>
</dbReference>
<dbReference type="SMART" id="SM00086">
    <property type="entry name" value="PAC"/>
    <property type="match status" value="2"/>
</dbReference>
<dbReference type="Gene3D" id="3.30.450.20">
    <property type="entry name" value="PAS domain"/>
    <property type="match status" value="3"/>
</dbReference>
<dbReference type="CDD" id="cd00130">
    <property type="entry name" value="PAS"/>
    <property type="match status" value="2"/>
</dbReference>
<comment type="catalytic activity">
    <reaction evidence="1">
        <text>ATP + protein L-histidine = ADP + protein N-phospho-L-histidine.</text>
        <dbReference type="EC" id="2.7.13.3"/>
    </reaction>
</comment>
<dbReference type="InterPro" id="IPR003661">
    <property type="entry name" value="HisK_dim/P_dom"/>
</dbReference>
<dbReference type="EC" id="2.7.13.3" evidence="2"/>
<dbReference type="SUPFAM" id="SSF55785">
    <property type="entry name" value="PYP-like sensor domain (PAS domain)"/>
    <property type="match status" value="2"/>
</dbReference>
<proteinExistence type="predicted"/>
<evidence type="ECO:0000256" key="2">
    <source>
        <dbReference type="ARBA" id="ARBA00012438"/>
    </source>
</evidence>
<dbReference type="PANTHER" id="PTHR43304">
    <property type="entry name" value="PHYTOCHROME-LIKE PROTEIN CPH1"/>
    <property type="match status" value="1"/>
</dbReference>
<dbReference type="Pfam" id="PF02518">
    <property type="entry name" value="HATPase_c"/>
    <property type="match status" value="1"/>
</dbReference>
<keyword evidence="10" id="KW-1185">Reference proteome</keyword>
<feature type="domain" description="PAC" evidence="8">
    <location>
        <begin position="206"/>
        <end position="257"/>
    </location>
</feature>
<evidence type="ECO:0000259" key="6">
    <source>
        <dbReference type="PROSITE" id="PS50109"/>
    </source>
</evidence>
<feature type="domain" description="PAC" evidence="8">
    <location>
        <begin position="331"/>
        <end position="383"/>
    </location>
</feature>
<feature type="domain" description="PAS" evidence="7">
    <location>
        <begin position="134"/>
        <end position="203"/>
    </location>
</feature>
<keyword evidence="3" id="KW-0597">Phosphoprotein</keyword>
<evidence type="ECO:0000256" key="3">
    <source>
        <dbReference type="ARBA" id="ARBA00022553"/>
    </source>
</evidence>
<dbReference type="InterPro" id="IPR003594">
    <property type="entry name" value="HATPase_dom"/>
</dbReference>
<evidence type="ECO:0000313" key="10">
    <source>
        <dbReference type="Proteomes" id="UP000189981"/>
    </source>
</evidence>
<dbReference type="PANTHER" id="PTHR43304:SF1">
    <property type="entry name" value="PAC DOMAIN-CONTAINING PROTEIN"/>
    <property type="match status" value="1"/>
</dbReference>
<dbReference type="InterPro" id="IPR035965">
    <property type="entry name" value="PAS-like_dom_sf"/>
</dbReference>
<gene>
    <name evidence="9" type="ORF">SAMN05661099_1101</name>
</gene>
<dbReference type="SMART" id="SM00091">
    <property type="entry name" value="PAS"/>
    <property type="match status" value="2"/>
</dbReference>
<evidence type="ECO:0000256" key="5">
    <source>
        <dbReference type="ARBA" id="ARBA00022777"/>
    </source>
</evidence>
<dbReference type="InterPro" id="IPR036890">
    <property type="entry name" value="HATPase_C_sf"/>
</dbReference>
<dbReference type="PROSITE" id="PS50113">
    <property type="entry name" value="PAC"/>
    <property type="match status" value="2"/>
</dbReference>
<dbReference type="InterPro" id="IPR052162">
    <property type="entry name" value="Sensor_kinase/Photoreceptor"/>
</dbReference>
<dbReference type="FunFam" id="3.30.565.10:FF:000006">
    <property type="entry name" value="Sensor histidine kinase WalK"/>
    <property type="match status" value="1"/>
</dbReference>
<dbReference type="AlphaFoldDB" id="A0A1T5AX47"/>
<keyword evidence="5" id="KW-0418">Kinase</keyword>
<dbReference type="PROSITE" id="PS50109">
    <property type="entry name" value="HIS_KIN"/>
    <property type="match status" value="1"/>
</dbReference>
<dbReference type="PRINTS" id="PR00344">
    <property type="entry name" value="BCTRLSENSOR"/>
</dbReference>
<evidence type="ECO:0000256" key="4">
    <source>
        <dbReference type="ARBA" id="ARBA00022679"/>
    </source>
</evidence>
<dbReference type="Proteomes" id="UP000189981">
    <property type="component" value="Unassembled WGS sequence"/>
</dbReference>
<dbReference type="Pfam" id="PF00512">
    <property type="entry name" value="HisKA"/>
    <property type="match status" value="1"/>
</dbReference>
<dbReference type="PROSITE" id="PS50112">
    <property type="entry name" value="PAS"/>
    <property type="match status" value="2"/>
</dbReference>
<dbReference type="Pfam" id="PF08447">
    <property type="entry name" value="PAS_3"/>
    <property type="match status" value="2"/>
</dbReference>
<dbReference type="InterPro" id="IPR005467">
    <property type="entry name" value="His_kinase_dom"/>
</dbReference>
<dbReference type="InterPro" id="IPR000014">
    <property type="entry name" value="PAS"/>
</dbReference>
<dbReference type="InterPro" id="IPR000700">
    <property type="entry name" value="PAS-assoc_C"/>
</dbReference>
<evidence type="ECO:0000313" key="9">
    <source>
        <dbReference type="EMBL" id="SKB39611.1"/>
    </source>
</evidence>
<evidence type="ECO:0000259" key="7">
    <source>
        <dbReference type="PROSITE" id="PS50112"/>
    </source>
</evidence>
<evidence type="ECO:0000256" key="1">
    <source>
        <dbReference type="ARBA" id="ARBA00000085"/>
    </source>
</evidence>
<feature type="domain" description="Histidine kinase" evidence="6">
    <location>
        <begin position="387"/>
        <end position="602"/>
    </location>
</feature>
<dbReference type="SMART" id="SM00388">
    <property type="entry name" value="HisKA"/>
    <property type="match status" value="1"/>
</dbReference>
<feature type="domain" description="PAS" evidence="7">
    <location>
        <begin position="258"/>
        <end position="328"/>
    </location>
</feature>
<dbReference type="NCBIfam" id="TIGR00229">
    <property type="entry name" value="sensory_box"/>
    <property type="match status" value="2"/>
</dbReference>
<dbReference type="CDD" id="cd00082">
    <property type="entry name" value="HisKA"/>
    <property type="match status" value="1"/>
</dbReference>
<dbReference type="SUPFAM" id="SSF47384">
    <property type="entry name" value="Homodimeric domain of signal transducing histidine kinase"/>
    <property type="match status" value="1"/>
</dbReference>
<dbReference type="SUPFAM" id="SSF55874">
    <property type="entry name" value="ATPase domain of HSP90 chaperone/DNA topoisomerase II/histidine kinase"/>
    <property type="match status" value="1"/>
</dbReference>
<dbReference type="STRING" id="572036.SAMN05661099_1101"/>
<organism evidence="9 10">
    <name type="scientific">Daejeonella lutea</name>
    <dbReference type="NCBI Taxonomy" id="572036"/>
    <lineage>
        <taxon>Bacteria</taxon>
        <taxon>Pseudomonadati</taxon>
        <taxon>Bacteroidota</taxon>
        <taxon>Sphingobacteriia</taxon>
        <taxon>Sphingobacteriales</taxon>
        <taxon>Sphingobacteriaceae</taxon>
        <taxon>Daejeonella</taxon>
    </lineage>
</organism>
<keyword evidence="4" id="KW-0808">Transferase</keyword>